<feature type="transmembrane region" description="Helical" evidence="1">
    <location>
        <begin position="12"/>
        <end position="33"/>
    </location>
</feature>
<dbReference type="InterPro" id="IPR001466">
    <property type="entry name" value="Beta-lactam-related"/>
</dbReference>
<evidence type="ECO:0000313" key="3">
    <source>
        <dbReference type="EMBL" id="MFD1657571.1"/>
    </source>
</evidence>
<evidence type="ECO:0000313" key="4">
    <source>
        <dbReference type="Proteomes" id="UP001597261"/>
    </source>
</evidence>
<gene>
    <name evidence="3" type="ORF">ACFSL4_04850</name>
</gene>
<protein>
    <submittedName>
        <fullName evidence="3">Serine hydrolase domain-containing protein</fullName>
        <ecNumber evidence="3">3.-.-.-</ecNumber>
    </submittedName>
</protein>
<keyword evidence="3" id="KW-0378">Hydrolase</keyword>
<keyword evidence="1" id="KW-0472">Membrane</keyword>
<proteinExistence type="predicted"/>
<reference evidence="4" key="1">
    <citation type="journal article" date="2019" name="Int. J. Syst. Evol. Microbiol.">
        <title>The Global Catalogue of Microorganisms (GCM) 10K type strain sequencing project: providing services to taxonomists for standard genome sequencing and annotation.</title>
        <authorList>
            <consortium name="The Broad Institute Genomics Platform"/>
            <consortium name="The Broad Institute Genome Sequencing Center for Infectious Disease"/>
            <person name="Wu L."/>
            <person name="Ma J."/>
        </authorList>
    </citation>
    <scope>NUCLEOTIDE SEQUENCE [LARGE SCALE GENOMIC DNA]</scope>
    <source>
        <strain evidence="4">CGMCC 1.12470</strain>
    </source>
</reference>
<feature type="domain" description="Beta-lactamase-related" evidence="2">
    <location>
        <begin position="71"/>
        <end position="388"/>
    </location>
</feature>
<sequence>MTHACTRLRRGVTAAVAVGMLAMPIAFGAAFGVPESRTTAVRMDAPRTPSGVTRAFSGEARDLTPEVTRQLDAAVRQVMREARVPGVTVGLFTPNRGRYVRSFGVADKNSGRRMSPDLYMRIGSETKTFTVTALLQLVDRGAVRLDDPIGRYVDGVPGGDRITLRQLAGMRSGLFNYSEDAAFLRALTSDPRRSFTPRELLGYSFGHPVLFPPGERFDYSNTNLVLLGLVVEKAGGLPLGDFIRRNILAPAGLNHTLFPDGATFPDPHAQGYTNRTAGGKTEDAAGWNPSWGWAAGAMVSDLRDLRVWARTLATGRLPDGGLLISPALQRQRLSTPPTPFPGVGYGLGVFTVRGWIGHNGALPGYESLTVHLPSARTTLVVLLNTDIDHGGKASSTLFGEAITKIATPGHVFTLPAQPATG</sequence>
<dbReference type="PANTHER" id="PTHR46825">
    <property type="entry name" value="D-ALANYL-D-ALANINE-CARBOXYPEPTIDASE/ENDOPEPTIDASE AMPH"/>
    <property type="match status" value="1"/>
</dbReference>
<dbReference type="Proteomes" id="UP001597261">
    <property type="component" value="Unassembled WGS sequence"/>
</dbReference>
<keyword evidence="4" id="KW-1185">Reference proteome</keyword>
<organism evidence="3 4">
    <name type="scientific">Streptomyces caeni</name>
    <dbReference type="NCBI Taxonomy" id="2307231"/>
    <lineage>
        <taxon>Bacteria</taxon>
        <taxon>Bacillati</taxon>
        <taxon>Actinomycetota</taxon>
        <taxon>Actinomycetes</taxon>
        <taxon>Kitasatosporales</taxon>
        <taxon>Streptomycetaceae</taxon>
        <taxon>Streptomyces</taxon>
    </lineage>
</organism>
<dbReference type="InterPro" id="IPR012338">
    <property type="entry name" value="Beta-lactam/transpept-like"/>
</dbReference>
<dbReference type="Pfam" id="PF00144">
    <property type="entry name" value="Beta-lactamase"/>
    <property type="match status" value="1"/>
</dbReference>
<dbReference type="Gene3D" id="3.40.710.10">
    <property type="entry name" value="DD-peptidase/beta-lactamase superfamily"/>
    <property type="match status" value="1"/>
</dbReference>
<dbReference type="RefSeq" id="WP_381078857.1">
    <property type="nucleotide sequence ID" value="NZ_JBHUDX010000011.1"/>
</dbReference>
<evidence type="ECO:0000259" key="2">
    <source>
        <dbReference type="Pfam" id="PF00144"/>
    </source>
</evidence>
<dbReference type="InterPro" id="IPR050491">
    <property type="entry name" value="AmpC-like"/>
</dbReference>
<name>A0ABW4IKU3_9ACTN</name>
<dbReference type="SUPFAM" id="SSF56601">
    <property type="entry name" value="beta-lactamase/transpeptidase-like"/>
    <property type="match status" value="1"/>
</dbReference>
<comment type="caution">
    <text evidence="3">The sequence shown here is derived from an EMBL/GenBank/DDBJ whole genome shotgun (WGS) entry which is preliminary data.</text>
</comment>
<dbReference type="EC" id="3.-.-.-" evidence="3"/>
<dbReference type="GO" id="GO:0016787">
    <property type="term" value="F:hydrolase activity"/>
    <property type="evidence" value="ECO:0007669"/>
    <property type="project" value="UniProtKB-KW"/>
</dbReference>
<keyword evidence="1" id="KW-1133">Transmembrane helix</keyword>
<dbReference type="PANTHER" id="PTHR46825:SF7">
    <property type="entry name" value="D-ALANYL-D-ALANINE CARBOXYPEPTIDASE"/>
    <property type="match status" value="1"/>
</dbReference>
<dbReference type="EMBL" id="JBHUDX010000011">
    <property type="protein sequence ID" value="MFD1657571.1"/>
    <property type="molecule type" value="Genomic_DNA"/>
</dbReference>
<evidence type="ECO:0000256" key="1">
    <source>
        <dbReference type="SAM" id="Phobius"/>
    </source>
</evidence>
<keyword evidence="1" id="KW-0812">Transmembrane</keyword>
<accession>A0ABW4IKU3</accession>